<dbReference type="KEGG" id="pfy:PFICI_11633"/>
<dbReference type="InterPro" id="IPR019826">
    <property type="entry name" value="Carboxylesterase_B_AS"/>
</dbReference>
<dbReference type="SUPFAM" id="SSF53474">
    <property type="entry name" value="alpha/beta-Hydrolases"/>
    <property type="match status" value="1"/>
</dbReference>
<dbReference type="InterPro" id="IPR050654">
    <property type="entry name" value="AChE-related_enzymes"/>
</dbReference>
<dbReference type="Proteomes" id="UP000030651">
    <property type="component" value="Unassembled WGS sequence"/>
</dbReference>
<dbReference type="ESTHER" id="9pezi-w3wtu5">
    <property type="family name" value="Fungal_carboxylesterase_lipase"/>
</dbReference>
<keyword evidence="9" id="KW-1185">Reference proteome</keyword>
<dbReference type="GeneID" id="19276646"/>
<reference evidence="9" key="1">
    <citation type="journal article" date="2015" name="BMC Genomics">
        <title>Genomic and transcriptomic analysis of the endophytic fungus Pestalotiopsis fici reveals its lifestyle and high potential for synthesis of natural products.</title>
        <authorList>
            <person name="Wang X."/>
            <person name="Zhang X."/>
            <person name="Liu L."/>
            <person name="Xiang M."/>
            <person name="Wang W."/>
            <person name="Sun X."/>
            <person name="Che Y."/>
            <person name="Guo L."/>
            <person name="Liu G."/>
            <person name="Guo L."/>
            <person name="Wang C."/>
            <person name="Yin W.B."/>
            <person name="Stadler M."/>
            <person name="Zhang X."/>
            <person name="Liu X."/>
        </authorList>
    </citation>
    <scope>NUCLEOTIDE SEQUENCE [LARGE SCALE GENOMIC DNA]</scope>
    <source>
        <strain evidence="9">W106-1 / CGMCC3.15140</strain>
    </source>
</reference>
<name>W3WTU5_PESFW</name>
<dbReference type="InParanoid" id="W3WTU5"/>
<feature type="region of interest" description="Disordered" evidence="6">
    <location>
        <begin position="568"/>
        <end position="599"/>
    </location>
</feature>
<evidence type="ECO:0000256" key="2">
    <source>
        <dbReference type="ARBA" id="ARBA00022801"/>
    </source>
</evidence>
<keyword evidence="2 5" id="KW-0378">Hydrolase</keyword>
<organism evidence="8 9">
    <name type="scientific">Pestalotiopsis fici (strain W106-1 / CGMCC3.15140)</name>
    <dbReference type="NCBI Taxonomy" id="1229662"/>
    <lineage>
        <taxon>Eukaryota</taxon>
        <taxon>Fungi</taxon>
        <taxon>Dikarya</taxon>
        <taxon>Ascomycota</taxon>
        <taxon>Pezizomycotina</taxon>
        <taxon>Sordariomycetes</taxon>
        <taxon>Xylariomycetidae</taxon>
        <taxon>Amphisphaeriales</taxon>
        <taxon>Sporocadaceae</taxon>
        <taxon>Pestalotiopsis</taxon>
    </lineage>
</organism>
<proteinExistence type="inferred from homology"/>
<evidence type="ECO:0000256" key="4">
    <source>
        <dbReference type="PIRSR" id="PIRSR600997-1"/>
    </source>
</evidence>
<dbReference type="HOGENOM" id="CLU_006586_15_0_1"/>
<dbReference type="OrthoDB" id="408631at2759"/>
<evidence type="ECO:0000256" key="6">
    <source>
        <dbReference type="SAM" id="MobiDB-lite"/>
    </source>
</evidence>
<dbReference type="InterPro" id="IPR029058">
    <property type="entry name" value="AB_hydrolase_fold"/>
</dbReference>
<dbReference type="AlphaFoldDB" id="W3WTU5"/>
<dbReference type="PANTHER" id="PTHR43918:SF4">
    <property type="entry name" value="CARBOXYLIC ESTER HYDROLASE"/>
    <property type="match status" value="1"/>
</dbReference>
<dbReference type="PROSITE" id="PS00122">
    <property type="entry name" value="CARBOXYLESTERASE_B_1"/>
    <property type="match status" value="1"/>
</dbReference>
<gene>
    <name evidence="8" type="ORF">PFICI_11633</name>
</gene>
<dbReference type="eggNOG" id="KOG1516">
    <property type="taxonomic scope" value="Eukaryota"/>
</dbReference>
<feature type="chain" id="PRO_5005150175" description="Carboxylic ester hydrolase" evidence="5">
    <location>
        <begin position="22"/>
        <end position="626"/>
    </location>
</feature>
<feature type="signal peptide" evidence="5">
    <location>
        <begin position="1"/>
        <end position="21"/>
    </location>
</feature>
<dbReference type="PRINTS" id="PR00878">
    <property type="entry name" value="CHOLNESTRASE"/>
</dbReference>
<comment type="similarity">
    <text evidence="1 5">Belongs to the type-B carboxylesterase/lipase family.</text>
</comment>
<feature type="active site" description="Acyl-ester intermediate" evidence="4">
    <location>
        <position position="224"/>
    </location>
</feature>
<keyword evidence="3" id="KW-1015">Disulfide bond</keyword>
<accession>W3WTU5</accession>
<dbReference type="Gene3D" id="3.40.50.1820">
    <property type="entry name" value="alpha/beta hydrolase"/>
    <property type="match status" value="1"/>
</dbReference>
<dbReference type="PANTHER" id="PTHR43918">
    <property type="entry name" value="ACETYLCHOLINESTERASE"/>
    <property type="match status" value="1"/>
</dbReference>
<evidence type="ECO:0000259" key="7">
    <source>
        <dbReference type="Pfam" id="PF00135"/>
    </source>
</evidence>
<feature type="active site" description="Charge relay system" evidence="4">
    <location>
        <position position="441"/>
    </location>
</feature>
<dbReference type="InterPro" id="IPR002018">
    <property type="entry name" value="CarbesteraseB"/>
</dbReference>
<dbReference type="OMA" id="FCEGRVC"/>
<dbReference type="RefSeq" id="XP_007838405.1">
    <property type="nucleotide sequence ID" value="XM_007840214.1"/>
</dbReference>
<evidence type="ECO:0000256" key="1">
    <source>
        <dbReference type="ARBA" id="ARBA00005964"/>
    </source>
</evidence>
<dbReference type="PROSITE" id="PS00941">
    <property type="entry name" value="CARBOXYLESTERASE_B_2"/>
    <property type="match status" value="1"/>
</dbReference>
<evidence type="ECO:0000256" key="5">
    <source>
        <dbReference type="RuleBase" id="RU361235"/>
    </source>
</evidence>
<evidence type="ECO:0000313" key="8">
    <source>
        <dbReference type="EMBL" id="ETS76246.1"/>
    </source>
</evidence>
<dbReference type="EMBL" id="KI912117">
    <property type="protein sequence ID" value="ETS76246.1"/>
    <property type="molecule type" value="Genomic_DNA"/>
</dbReference>
<dbReference type="InterPro" id="IPR019819">
    <property type="entry name" value="Carboxylesterase_B_CS"/>
</dbReference>
<keyword evidence="5" id="KW-0732">Signal</keyword>
<evidence type="ECO:0000313" key="9">
    <source>
        <dbReference type="Proteomes" id="UP000030651"/>
    </source>
</evidence>
<sequence>MLSISSLFLGALLAGVASSAAKHPRATIDSGEVIGSVTKLPSNKTSYNFYGIPYGAKPERFRPPEQPKPWTSARNATTKQNIACYQNYIYNDATYDNLMTLVVGPNTAPPEEREDCLTLDVYAPPFVSNGTKKAVLFWIYGGSYRTGANTNPNYDGSSFAGDQDVILVSPNYRLNVHGFPANPQLEDPDQNLGLLDLRLALEWTRNNVASFGGDPEKITLIGQSAGAAIVDMMVSAPPDPLNFRAAIMESGQASYNGGAAIPGWAYRTLAEAVGCNGTATQKYDCMTTASAKRLKTVSENRSIWFGPPIQDGATWAKAPRQNRLHSTNESSIMARVPILIGSNAEEGAIYTTGVKSAVSFLQEHYGFSKAKAKALLEYYPIVPGSRIQTQQDQATAVMTESSFGCPAGFVYNDSMSVGIPSWRYYFNASFANSELVPGAYHASEIPLAFGTYQRENATDFQASLSKDMQQAWSRFAKNPSAGPGWRQDAVAVFGGNASPGETDENRPTMTLATTSWMDQSNTTLTTWYLQNEDISLHARFVYLVDDNARIPAEALIILRLDKQQPIRNKSQPRMLGQNEPFLSRKPASKKFNGQPKHPQIQARLEAAHKTVADTTAVTSSLAGVTL</sequence>
<dbReference type="EC" id="3.1.1.-" evidence="5"/>
<dbReference type="Pfam" id="PF00135">
    <property type="entry name" value="COesterase"/>
    <property type="match status" value="1"/>
</dbReference>
<feature type="domain" description="Carboxylesterase type B" evidence="7">
    <location>
        <begin position="24"/>
        <end position="478"/>
    </location>
</feature>
<feature type="active site" description="Charge relay system" evidence="4">
    <location>
        <position position="346"/>
    </location>
</feature>
<dbReference type="InterPro" id="IPR000997">
    <property type="entry name" value="Cholinesterase"/>
</dbReference>
<protein>
    <recommendedName>
        <fullName evidence="5">Carboxylic ester hydrolase</fullName>
        <ecNumber evidence="5">3.1.1.-</ecNumber>
    </recommendedName>
</protein>
<dbReference type="STRING" id="1229662.W3WTU5"/>
<evidence type="ECO:0000256" key="3">
    <source>
        <dbReference type="ARBA" id="ARBA00023157"/>
    </source>
</evidence>
<dbReference type="GO" id="GO:0004104">
    <property type="term" value="F:cholinesterase activity"/>
    <property type="evidence" value="ECO:0007669"/>
    <property type="project" value="InterPro"/>
</dbReference>